<accession>A0A7W8XPP6</accession>
<reference evidence="1 2" key="1">
    <citation type="submission" date="2020-08" db="EMBL/GenBank/DDBJ databases">
        <title>Genomic Encyclopedia of Type Strains, Phase IV (KMG-V): Genome sequencing to study the core and pangenomes of soil and plant-associated prokaryotes.</title>
        <authorList>
            <person name="Whitman W."/>
        </authorList>
    </citation>
    <scope>NUCLEOTIDE SEQUENCE [LARGE SCALE GENOMIC DNA]</scope>
    <source>
        <strain evidence="1 2">SEMIA 4064</strain>
    </source>
</reference>
<evidence type="ECO:0000313" key="1">
    <source>
        <dbReference type="EMBL" id="MBB5573312.1"/>
    </source>
</evidence>
<sequence>MTDIATLTLTADSSSIKAANTNLASMTVATWNAQKGTGALAKAFAVVTGNATASRGALDKVAVGAAA</sequence>
<evidence type="ECO:0008006" key="3">
    <source>
        <dbReference type="Google" id="ProtNLM"/>
    </source>
</evidence>
<proteinExistence type="predicted"/>
<dbReference type="Proteomes" id="UP000549882">
    <property type="component" value="Unassembled WGS sequence"/>
</dbReference>
<keyword evidence="2" id="KW-1185">Reference proteome</keyword>
<dbReference type="RefSeq" id="WP_146143996.1">
    <property type="nucleotide sequence ID" value="NZ_JACHBI010000003.1"/>
</dbReference>
<evidence type="ECO:0000313" key="2">
    <source>
        <dbReference type="Proteomes" id="UP000549882"/>
    </source>
</evidence>
<gene>
    <name evidence="1" type="ORF">GGD50_001925</name>
</gene>
<dbReference type="AlphaFoldDB" id="A0A7W8XPP6"/>
<name>A0A7W8XPP6_9HYPH</name>
<dbReference type="EMBL" id="JACHBI010000003">
    <property type="protein sequence ID" value="MBB5573312.1"/>
    <property type="molecule type" value="Genomic_DNA"/>
</dbReference>
<comment type="caution">
    <text evidence="1">The sequence shown here is derived from an EMBL/GenBank/DDBJ whole genome shotgun (WGS) entry which is preliminary data.</text>
</comment>
<organism evidence="1 2">
    <name type="scientific">Rhizobium paranaense</name>
    <dbReference type="NCBI Taxonomy" id="1650438"/>
    <lineage>
        <taxon>Bacteria</taxon>
        <taxon>Pseudomonadati</taxon>
        <taxon>Pseudomonadota</taxon>
        <taxon>Alphaproteobacteria</taxon>
        <taxon>Hyphomicrobiales</taxon>
        <taxon>Rhizobiaceae</taxon>
        <taxon>Rhizobium/Agrobacterium group</taxon>
        <taxon>Rhizobium</taxon>
    </lineage>
</organism>
<protein>
    <recommendedName>
        <fullName evidence="3">Flagellin</fullName>
    </recommendedName>
</protein>